<dbReference type="PROSITE" id="PS51084">
    <property type="entry name" value="HIT_2"/>
    <property type="match status" value="1"/>
</dbReference>
<dbReference type="Pfam" id="PF01230">
    <property type="entry name" value="HIT"/>
    <property type="match status" value="1"/>
</dbReference>
<reference evidence="2" key="1">
    <citation type="submission" date="2018-05" db="EMBL/GenBank/DDBJ databases">
        <authorList>
            <person name="Lanie J.A."/>
            <person name="Ng W.-L."/>
            <person name="Kazmierczak K.M."/>
            <person name="Andrzejewski T.M."/>
            <person name="Davidsen T.M."/>
            <person name="Wayne K.J."/>
            <person name="Tettelin H."/>
            <person name="Glass J.I."/>
            <person name="Rusch D."/>
            <person name="Podicherti R."/>
            <person name="Tsui H.-C.T."/>
            <person name="Winkler M.E."/>
        </authorList>
    </citation>
    <scope>NUCLEOTIDE SEQUENCE</scope>
</reference>
<gene>
    <name evidence="2" type="ORF">METZ01_LOCUS44890</name>
</gene>
<accession>A0A381RJM2</accession>
<dbReference type="InterPro" id="IPR011146">
    <property type="entry name" value="HIT-like"/>
</dbReference>
<dbReference type="InterPro" id="IPR001310">
    <property type="entry name" value="Histidine_triad_HIT"/>
</dbReference>
<dbReference type="GO" id="GO:0003824">
    <property type="term" value="F:catalytic activity"/>
    <property type="evidence" value="ECO:0007669"/>
    <property type="project" value="InterPro"/>
</dbReference>
<evidence type="ECO:0000313" key="2">
    <source>
        <dbReference type="EMBL" id="SUZ92036.1"/>
    </source>
</evidence>
<dbReference type="SUPFAM" id="SSF54197">
    <property type="entry name" value="HIT-like"/>
    <property type="match status" value="1"/>
</dbReference>
<dbReference type="AlphaFoldDB" id="A0A381RJM2"/>
<evidence type="ECO:0000259" key="1">
    <source>
        <dbReference type="PROSITE" id="PS51084"/>
    </source>
</evidence>
<dbReference type="EMBL" id="UINC01002026">
    <property type="protein sequence ID" value="SUZ92036.1"/>
    <property type="molecule type" value="Genomic_DNA"/>
</dbReference>
<dbReference type="InterPro" id="IPR036265">
    <property type="entry name" value="HIT-like_sf"/>
</dbReference>
<feature type="domain" description="HIT" evidence="1">
    <location>
        <begin position="8"/>
        <end position="111"/>
    </location>
</feature>
<proteinExistence type="predicted"/>
<sequence>MSSDANCVFCRISDGQEPAKYRYLDDELMVIVNKLTWVPLMLLVMPRKHVSQIQVWSSSLLTRMGNLAVDMGAMYAPNGFRILSNFGRDGLQSQAHGHIHVIGGTNLGPYA</sequence>
<name>A0A381RJM2_9ZZZZ</name>
<organism evidence="2">
    <name type="scientific">marine metagenome</name>
    <dbReference type="NCBI Taxonomy" id="408172"/>
    <lineage>
        <taxon>unclassified sequences</taxon>
        <taxon>metagenomes</taxon>
        <taxon>ecological metagenomes</taxon>
    </lineage>
</organism>
<dbReference type="PANTHER" id="PTHR23089">
    <property type="entry name" value="HISTIDINE TRIAD HIT PROTEIN"/>
    <property type="match status" value="1"/>
</dbReference>
<dbReference type="Gene3D" id="3.30.428.10">
    <property type="entry name" value="HIT-like"/>
    <property type="match status" value="1"/>
</dbReference>
<protein>
    <recommendedName>
        <fullName evidence="1">HIT domain-containing protein</fullName>
    </recommendedName>
</protein>